<dbReference type="PANTHER" id="PTHR42760">
    <property type="entry name" value="SHORT-CHAIN DEHYDROGENASES/REDUCTASES FAMILY MEMBER"/>
    <property type="match status" value="1"/>
</dbReference>
<comment type="similarity">
    <text evidence="1 2">Belongs to the short-chain dehydrogenases/reductases (SDR) family.</text>
</comment>
<accession>A0A150TXF5</accession>
<proteinExistence type="inferred from homology"/>
<name>A0A150TXF5_SORCE</name>
<dbReference type="Pfam" id="PF00106">
    <property type="entry name" value="adh_short"/>
    <property type="match status" value="1"/>
</dbReference>
<dbReference type="CDD" id="cd05233">
    <property type="entry name" value="SDR_c"/>
    <property type="match status" value="1"/>
</dbReference>
<dbReference type="Gene3D" id="3.40.50.720">
    <property type="entry name" value="NAD(P)-binding Rossmann-like Domain"/>
    <property type="match status" value="1"/>
</dbReference>
<sequence>MAPPLKRVCLLTGAGGRLGSAFCRSLAARFDIAAVYRSRHPDAPSQLEWLRDPLRPAARVPENDDAVFAIQADLSEEGAPARVVDLALARFGRIDLLVNAAADVTFWGPLLEAERLKERLRAQLELNVMVPVRLSALVAERFWRDRRDENAARSRNVVNVSSTSGLQIYGGCDQSMYSASKAALNYITCHMADEFAAFGVRANAIAPTSFPGQIPTERVVASIAGLDGSDVTGKVLVIDEHGERLTP</sequence>
<dbReference type="Proteomes" id="UP000075502">
    <property type="component" value="Unassembled WGS sequence"/>
</dbReference>
<evidence type="ECO:0000313" key="3">
    <source>
        <dbReference type="EMBL" id="KYG09379.1"/>
    </source>
</evidence>
<dbReference type="AlphaFoldDB" id="A0A150TXF5"/>
<organism evidence="3 4">
    <name type="scientific">Sorangium cellulosum</name>
    <name type="common">Polyangium cellulosum</name>
    <dbReference type="NCBI Taxonomy" id="56"/>
    <lineage>
        <taxon>Bacteria</taxon>
        <taxon>Pseudomonadati</taxon>
        <taxon>Myxococcota</taxon>
        <taxon>Polyangia</taxon>
        <taxon>Polyangiales</taxon>
        <taxon>Polyangiaceae</taxon>
        <taxon>Sorangium</taxon>
    </lineage>
</organism>
<dbReference type="PRINTS" id="PR00081">
    <property type="entry name" value="GDHRDH"/>
</dbReference>
<evidence type="ECO:0000256" key="2">
    <source>
        <dbReference type="RuleBase" id="RU000363"/>
    </source>
</evidence>
<dbReference type="SUPFAM" id="SSF51735">
    <property type="entry name" value="NAD(P)-binding Rossmann-fold domains"/>
    <property type="match status" value="1"/>
</dbReference>
<evidence type="ECO:0008006" key="5">
    <source>
        <dbReference type="Google" id="ProtNLM"/>
    </source>
</evidence>
<reference evidence="3 4" key="1">
    <citation type="submission" date="2014-02" db="EMBL/GenBank/DDBJ databases">
        <title>The small core and large imbalanced accessory genome model reveals a collaborative survival strategy of Sorangium cellulosum strains in nature.</title>
        <authorList>
            <person name="Han K."/>
            <person name="Peng R."/>
            <person name="Blom J."/>
            <person name="Li Y.-Z."/>
        </authorList>
    </citation>
    <scope>NUCLEOTIDE SEQUENCE [LARGE SCALE GENOMIC DNA]</scope>
    <source>
        <strain evidence="3 4">So0007-03</strain>
    </source>
</reference>
<dbReference type="GO" id="GO:0016616">
    <property type="term" value="F:oxidoreductase activity, acting on the CH-OH group of donors, NAD or NADP as acceptor"/>
    <property type="evidence" value="ECO:0007669"/>
    <property type="project" value="TreeGrafter"/>
</dbReference>
<dbReference type="PROSITE" id="PS00061">
    <property type="entry name" value="ADH_SHORT"/>
    <property type="match status" value="1"/>
</dbReference>
<protein>
    <recommendedName>
        <fullName evidence="5">Short-chain dehydrogenase</fullName>
    </recommendedName>
</protein>
<dbReference type="InterPro" id="IPR020904">
    <property type="entry name" value="Sc_DH/Rdtase_CS"/>
</dbReference>
<dbReference type="EMBL" id="JEME01000699">
    <property type="protein sequence ID" value="KYG09379.1"/>
    <property type="molecule type" value="Genomic_DNA"/>
</dbReference>
<comment type="caution">
    <text evidence="3">The sequence shown here is derived from an EMBL/GenBank/DDBJ whole genome shotgun (WGS) entry which is preliminary data.</text>
</comment>
<gene>
    <name evidence="3" type="ORF">BE21_18290</name>
</gene>
<dbReference type="InterPro" id="IPR002347">
    <property type="entry name" value="SDR_fam"/>
</dbReference>
<dbReference type="PRINTS" id="PR00080">
    <property type="entry name" value="SDRFAMILY"/>
</dbReference>
<evidence type="ECO:0000256" key="1">
    <source>
        <dbReference type="ARBA" id="ARBA00006484"/>
    </source>
</evidence>
<dbReference type="InterPro" id="IPR036291">
    <property type="entry name" value="NAD(P)-bd_dom_sf"/>
</dbReference>
<evidence type="ECO:0000313" key="4">
    <source>
        <dbReference type="Proteomes" id="UP000075502"/>
    </source>
</evidence>